<name>A0A0B5FHF4_9BACT</name>
<proteinExistence type="predicted"/>
<evidence type="ECO:0000313" key="2">
    <source>
        <dbReference type="Proteomes" id="UP000035036"/>
    </source>
</evidence>
<organism evidence="1 2">
    <name type="scientific">Geoalkalibacter subterraneus</name>
    <dbReference type="NCBI Taxonomy" id="483547"/>
    <lineage>
        <taxon>Bacteria</taxon>
        <taxon>Pseudomonadati</taxon>
        <taxon>Thermodesulfobacteriota</taxon>
        <taxon>Desulfuromonadia</taxon>
        <taxon>Desulfuromonadales</taxon>
        <taxon>Geoalkalibacteraceae</taxon>
        <taxon>Geoalkalibacter</taxon>
    </lineage>
</organism>
<evidence type="ECO:0000313" key="1">
    <source>
        <dbReference type="EMBL" id="AJF07622.1"/>
    </source>
</evidence>
<dbReference type="Proteomes" id="UP000035036">
    <property type="component" value="Chromosome"/>
</dbReference>
<dbReference type="KEGG" id="gsb:GSUB_15175"/>
<keyword evidence="2" id="KW-1185">Reference proteome</keyword>
<dbReference type="HOGENOM" id="CLU_2287503_0_0_7"/>
<dbReference type="EMBL" id="CP010311">
    <property type="protein sequence ID" value="AJF07622.1"/>
    <property type="molecule type" value="Genomic_DNA"/>
</dbReference>
<dbReference type="AlphaFoldDB" id="A0A0B5FHF4"/>
<accession>A0A0B5FHF4</accession>
<protein>
    <submittedName>
        <fullName evidence="1">Uncharacterized protein</fullName>
    </submittedName>
</protein>
<sequence length="101" mass="11406">MIQWKNVEGRGARNEEFKIIKVFASRKLRPASLVFKIFAFLSKSFSDPARVTPAVKDCTHTNDVILVDPIIYGVGESFCQQPIIALINSMHTTVQTKRLNI</sequence>
<gene>
    <name evidence="1" type="ORF">GSUB_15175</name>
</gene>
<reference evidence="1 2" key="1">
    <citation type="journal article" date="2015" name="Genome Announc.">
        <title>Genomes of Geoalkalibacter ferrihydriticus Z-0531T and Geoalkalibacter subterraneus Red1T, Two Haloalkaliphilic Metal-Reducing Deltaproteobacteria.</title>
        <authorList>
            <person name="Badalamenti J.P."/>
            <person name="Krajmalnik-Brown R."/>
            <person name="Torres C.I."/>
            <person name="Bond D.R."/>
        </authorList>
    </citation>
    <scope>NUCLEOTIDE SEQUENCE [LARGE SCALE GENOMIC DNA]</scope>
    <source>
        <strain evidence="1 2">Red1</strain>
    </source>
</reference>